<keyword evidence="2" id="KW-1185">Reference proteome</keyword>
<dbReference type="Proteomes" id="UP000299102">
    <property type="component" value="Unassembled WGS sequence"/>
</dbReference>
<proteinExistence type="predicted"/>
<evidence type="ECO:0000313" key="2">
    <source>
        <dbReference type="Proteomes" id="UP000299102"/>
    </source>
</evidence>
<comment type="caution">
    <text evidence="1">The sequence shown here is derived from an EMBL/GenBank/DDBJ whole genome shotgun (WGS) entry which is preliminary data.</text>
</comment>
<evidence type="ECO:0000313" key="1">
    <source>
        <dbReference type="EMBL" id="GBP53086.1"/>
    </source>
</evidence>
<sequence length="120" mass="13060">MGIPIFNLNKYEDSPQRLNVLPYSATAALAHDVISHDPDLVPALDAGPVPVLDSVSRLDLGSAPTLFNSVGVSTSDFCPSTCQRFEMLHIGYDLEASVGVMYFNPEMTTVLQMRLGLYLV</sequence>
<reference evidence="1 2" key="1">
    <citation type="journal article" date="2019" name="Commun. Biol.">
        <title>The bagworm genome reveals a unique fibroin gene that provides high tensile strength.</title>
        <authorList>
            <person name="Kono N."/>
            <person name="Nakamura H."/>
            <person name="Ohtoshi R."/>
            <person name="Tomita M."/>
            <person name="Numata K."/>
            <person name="Arakawa K."/>
        </authorList>
    </citation>
    <scope>NUCLEOTIDE SEQUENCE [LARGE SCALE GENOMIC DNA]</scope>
</reference>
<dbReference type="EMBL" id="BGZK01000615">
    <property type="protein sequence ID" value="GBP53086.1"/>
    <property type="molecule type" value="Genomic_DNA"/>
</dbReference>
<dbReference type="AlphaFoldDB" id="A0A4C1WNM2"/>
<protein>
    <submittedName>
        <fullName evidence="1">Uncharacterized protein</fullName>
    </submittedName>
</protein>
<organism evidence="1 2">
    <name type="scientific">Eumeta variegata</name>
    <name type="common">Bagworm moth</name>
    <name type="synonym">Eumeta japonica</name>
    <dbReference type="NCBI Taxonomy" id="151549"/>
    <lineage>
        <taxon>Eukaryota</taxon>
        <taxon>Metazoa</taxon>
        <taxon>Ecdysozoa</taxon>
        <taxon>Arthropoda</taxon>
        <taxon>Hexapoda</taxon>
        <taxon>Insecta</taxon>
        <taxon>Pterygota</taxon>
        <taxon>Neoptera</taxon>
        <taxon>Endopterygota</taxon>
        <taxon>Lepidoptera</taxon>
        <taxon>Glossata</taxon>
        <taxon>Ditrysia</taxon>
        <taxon>Tineoidea</taxon>
        <taxon>Psychidae</taxon>
        <taxon>Oiketicinae</taxon>
        <taxon>Eumeta</taxon>
    </lineage>
</organism>
<gene>
    <name evidence="1" type="ORF">EVAR_43372_1</name>
</gene>
<accession>A0A4C1WNM2</accession>
<name>A0A4C1WNM2_EUMVA</name>